<feature type="transmembrane region" description="Helical" evidence="1">
    <location>
        <begin position="51"/>
        <end position="72"/>
    </location>
</feature>
<protein>
    <recommendedName>
        <fullName evidence="4">DUF1294 domain-containing protein</fullName>
    </recommendedName>
</protein>
<dbReference type="Pfam" id="PF06961">
    <property type="entry name" value="DUF1294"/>
    <property type="match status" value="1"/>
</dbReference>
<dbReference type="InterPro" id="IPR010718">
    <property type="entry name" value="DUF1294"/>
</dbReference>
<dbReference type="STRING" id="1802421.A2318_00420"/>
<evidence type="ECO:0000313" key="3">
    <source>
        <dbReference type="Proteomes" id="UP000177331"/>
    </source>
</evidence>
<feature type="transmembrane region" description="Helical" evidence="1">
    <location>
        <begin position="78"/>
        <end position="99"/>
    </location>
</feature>
<accession>A0A1F7W2B0</accession>
<dbReference type="EMBL" id="MGFD01000066">
    <property type="protein sequence ID" value="OGL96518.1"/>
    <property type="molecule type" value="Genomic_DNA"/>
</dbReference>
<evidence type="ECO:0000313" key="2">
    <source>
        <dbReference type="EMBL" id="OGL96518.1"/>
    </source>
</evidence>
<keyword evidence="1" id="KW-0472">Membrane</keyword>
<reference evidence="2 3" key="1">
    <citation type="journal article" date="2016" name="Nat. Commun.">
        <title>Thousands of microbial genomes shed light on interconnected biogeochemical processes in an aquifer system.</title>
        <authorList>
            <person name="Anantharaman K."/>
            <person name="Brown C.T."/>
            <person name="Hug L.A."/>
            <person name="Sharon I."/>
            <person name="Castelle C.J."/>
            <person name="Probst A.J."/>
            <person name="Thomas B.C."/>
            <person name="Singh A."/>
            <person name="Wilkins M.J."/>
            <person name="Karaoz U."/>
            <person name="Brodie E.L."/>
            <person name="Williams K.H."/>
            <person name="Hubbard S.S."/>
            <person name="Banfield J.F."/>
        </authorList>
    </citation>
    <scope>NUCLEOTIDE SEQUENCE [LARGE SCALE GENOMIC DNA]</scope>
</reference>
<comment type="caution">
    <text evidence="2">The sequence shown here is derived from an EMBL/GenBank/DDBJ whole genome shotgun (WGS) entry which is preliminary data.</text>
</comment>
<dbReference type="Proteomes" id="UP000177331">
    <property type="component" value="Unassembled WGS sequence"/>
</dbReference>
<keyword evidence="1" id="KW-1133">Transmembrane helix</keyword>
<gene>
    <name evidence="2" type="ORF">A2318_00420</name>
</gene>
<proteinExistence type="predicted"/>
<keyword evidence="1" id="KW-0812">Transmembrane</keyword>
<evidence type="ECO:0000256" key="1">
    <source>
        <dbReference type="SAM" id="Phobius"/>
    </source>
</evidence>
<feature type="transmembrane region" description="Helical" evidence="1">
    <location>
        <begin position="17"/>
        <end position="39"/>
    </location>
</feature>
<organism evidence="2 3">
    <name type="scientific">Candidatus Uhrbacteria bacterium RIFOXYB2_FULL_45_11</name>
    <dbReference type="NCBI Taxonomy" id="1802421"/>
    <lineage>
        <taxon>Bacteria</taxon>
        <taxon>Candidatus Uhriibacteriota</taxon>
    </lineage>
</organism>
<evidence type="ECO:0008006" key="4">
    <source>
        <dbReference type="Google" id="ProtNLM"/>
    </source>
</evidence>
<sequence length="113" mass="12850">MCVALYFGIDYFIELDWVLRLLLTTNFVTFTLVLLDKIAASARMRRIPEKALFVATFFGGSIGMLVGMFTIRHKSRKTSFQFVVGVLVLLQMVILLWYLDPTLFTSLTSSSVL</sequence>
<name>A0A1F7W2B0_9BACT</name>
<dbReference type="AlphaFoldDB" id="A0A1F7W2B0"/>